<evidence type="ECO:0000256" key="1">
    <source>
        <dbReference type="SAM" id="MobiDB-lite"/>
    </source>
</evidence>
<feature type="transmembrane region" description="Helical" evidence="2">
    <location>
        <begin position="196"/>
        <end position="215"/>
    </location>
</feature>
<sequence length="223" mass="21917">MSVTPRISARAARFAGVAAAASALALGAAGTASACNISEFTAVAECAGEQGVITVVDKDPSGVKATVSVYLKSGGTEKLIGSQDVQGTREGATLTFKENWQPNATYRVHVKAGDQVDEDISPDVTAPGKACATTPAPSKPAPSKPAPSKPAPSKPAPSTSAPASPTPAAPAPSNSPAPAGSSDNLAETGSSSNTPLFAGLAAALVVAGGGIVFALRKRGAAQR</sequence>
<feature type="compositionally biased region" description="Polar residues" evidence="1">
    <location>
        <begin position="183"/>
        <end position="194"/>
    </location>
</feature>
<name>A0A7H1B537_9ACTN</name>
<feature type="region of interest" description="Disordered" evidence="1">
    <location>
        <begin position="118"/>
        <end position="194"/>
    </location>
</feature>
<protein>
    <submittedName>
        <fullName evidence="4">LPXTG cell wall anchor domain-containing protein</fullName>
    </submittedName>
</protein>
<dbReference type="AlphaFoldDB" id="A0A7H1B537"/>
<reference evidence="4 5" key="1">
    <citation type="submission" date="2020-09" db="EMBL/GenBank/DDBJ databases">
        <title>A novel species.</title>
        <authorList>
            <person name="Gao J."/>
        </authorList>
    </citation>
    <scope>NUCLEOTIDE SEQUENCE [LARGE SCALE GENOMIC DNA]</scope>
    <source>
        <strain evidence="4 5">CRXT-Y-14</strain>
    </source>
</reference>
<dbReference type="PROSITE" id="PS51257">
    <property type="entry name" value="PROKAR_LIPOPROTEIN"/>
    <property type="match status" value="1"/>
</dbReference>
<evidence type="ECO:0000313" key="5">
    <source>
        <dbReference type="Proteomes" id="UP000516428"/>
    </source>
</evidence>
<proteinExistence type="predicted"/>
<dbReference type="KEGG" id="sxn:IAG42_09510"/>
<feature type="compositionally biased region" description="Pro residues" evidence="1">
    <location>
        <begin position="164"/>
        <end position="175"/>
    </location>
</feature>
<feature type="compositionally biased region" description="Pro residues" evidence="1">
    <location>
        <begin position="137"/>
        <end position="155"/>
    </location>
</feature>
<dbReference type="EMBL" id="CP061281">
    <property type="protein sequence ID" value="QNS03842.1"/>
    <property type="molecule type" value="Genomic_DNA"/>
</dbReference>
<feature type="chain" id="PRO_5028869307" evidence="3">
    <location>
        <begin position="35"/>
        <end position="223"/>
    </location>
</feature>
<organism evidence="4 5">
    <name type="scientific">Streptomyces xanthii</name>
    <dbReference type="NCBI Taxonomy" id="2768069"/>
    <lineage>
        <taxon>Bacteria</taxon>
        <taxon>Bacillati</taxon>
        <taxon>Actinomycetota</taxon>
        <taxon>Actinomycetes</taxon>
        <taxon>Kitasatosporales</taxon>
        <taxon>Streptomycetaceae</taxon>
        <taxon>Streptomyces</taxon>
    </lineage>
</organism>
<keyword evidence="2" id="KW-1133">Transmembrane helix</keyword>
<dbReference type="RefSeq" id="WP_188336593.1">
    <property type="nucleotide sequence ID" value="NZ_CP061281.1"/>
</dbReference>
<keyword evidence="5" id="KW-1185">Reference proteome</keyword>
<feature type="signal peptide" evidence="3">
    <location>
        <begin position="1"/>
        <end position="34"/>
    </location>
</feature>
<keyword evidence="3" id="KW-0732">Signal</keyword>
<keyword evidence="2" id="KW-0472">Membrane</keyword>
<keyword evidence="2" id="KW-0812">Transmembrane</keyword>
<evidence type="ECO:0000313" key="4">
    <source>
        <dbReference type="EMBL" id="QNS03842.1"/>
    </source>
</evidence>
<dbReference type="Proteomes" id="UP000516428">
    <property type="component" value="Chromosome"/>
</dbReference>
<dbReference type="NCBIfam" id="NF041528">
    <property type="entry name" value="strep_LAETG"/>
    <property type="match status" value="1"/>
</dbReference>
<dbReference type="NCBIfam" id="TIGR01167">
    <property type="entry name" value="LPXTG_anchor"/>
    <property type="match status" value="1"/>
</dbReference>
<gene>
    <name evidence="4" type="ORF">IAG42_09510</name>
</gene>
<accession>A0A7H1B537</accession>
<evidence type="ECO:0000256" key="2">
    <source>
        <dbReference type="SAM" id="Phobius"/>
    </source>
</evidence>
<evidence type="ECO:0000256" key="3">
    <source>
        <dbReference type="SAM" id="SignalP"/>
    </source>
</evidence>